<dbReference type="Gene3D" id="3.40.50.720">
    <property type="entry name" value="NAD(P)-binding Rossmann-like Domain"/>
    <property type="match status" value="1"/>
</dbReference>
<dbReference type="NCBIfam" id="NF006598">
    <property type="entry name" value="PRK09135.1"/>
    <property type="match status" value="1"/>
</dbReference>
<evidence type="ECO:0000256" key="2">
    <source>
        <dbReference type="ARBA" id="ARBA00023002"/>
    </source>
</evidence>
<keyword evidence="4" id="KW-1185">Reference proteome</keyword>
<accession>A0A1I4WBK6</accession>
<evidence type="ECO:0000256" key="1">
    <source>
        <dbReference type="ARBA" id="ARBA00006484"/>
    </source>
</evidence>
<dbReference type="FunFam" id="3.40.50.720:FF:000084">
    <property type="entry name" value="Short-chain dehydrogenase reductase"/>
    <property type="match status" value="1"/>
</dbReference>
<evidence type="ECO:0000313" key="3">
    <source>
        <dbReference type="EMBL" id="SFN10805.1"/>
    </source>
</evidence>
<reference evidence="3 4" key="1">
    <citation type="submission" date="2016-10" db="EMBL/GenBank/DDBJ databases">
        <authorList>
            <person name="de Groot N.N."/>
        </authorList>
    </citation>
    <scope>NUCLEOTIDE SEQUENCE [LARGE SCALE GENOMIC DNA]</scope>
    <source>
        <strain evidence="3 4">CGMCC 1.7659</strain>
    </source>
</reference>
<comment type="similarity">
    <text evidence="1">Belongs to the short-chain dehydrogenases/reductases (SDR) family.</text>
</comment>
<dbReference type="Proteomes" id="UP000198575">
    <property type="component" value="Unassembled WGS sequence"/>
</dbReference>
<dbReference type="EMBL" id="FOVF01000004">
    <property type="protein sequence ID" value="SFN10805.1"/>
    <property type="molecule type" value="Genomic_DNA"/>
</dbReference>
<dbReference type="GO" id="GO:0016491">
    <property type="term" value="F:oxidoreductase activity"/>
    <property type="evidence" value="ECO:0007669"/>
    <property type="project" value="UniProtKB-KW"/>
</dbReference>
<dbReference type="PRINTS" id="PR00080">
    <property type="entry name" value="SDRFAMILY"/>
</dbReference>
<name>A0A1I4WBK6_9GAMM</name>
<dbReference type="SUPFAM" id="SSF51735">
    <property type="entry name" value="NAD(P)-binding Rossmann-fold domains"/>
    <property type="match status" value="1"/>
</dbReference>
<dbReference type="InterPro" id="IPR036291">
    <property type="entry name" value="NAD(P)-bd_dom_sf"/>
</dbReference>
<dbReference type="RefSeq" id="WP_092405476.1">
    <property type="nucleotide sequence ID" value="NZ_FOVF01000004.1"/>
</dbReference>
<evidence type="ECO:0000313" key="4">
    <source>
        <dbReference type="Proteomes" id="UP000198575"/>
    </source>
</evidence>
<dbReference type="STRING" id="578942.SAMN05216289_104151"/>
<dbReference type="PANTHER" id="PTHR43639">
    <property type="entry name" value="OXIDOREDUCTASE, SHORT-CHAIN DEHYDROGENASE/REDUCTASE FAMILY (AFU_ORTHOLOGUE AFUA_5G02870)"/>
    <property type="match status" value="1"/>
</dbReference>
<dbReference type="Pfam" id="PF13561">
    <property type="entry name" value="adh_short_C2"/>
    <property type="match status" value="1"/>
</dbReference>
<dbReference type="OrthoDB" id="9793499at2"/>
<proteinExistence type="inferred from homology"/>
<keyword evidence="2" id="KW-0560">Oxidoreductase</keyword>
<gene>
    <name evidence="3" type="ORF">SAMN05216289_104151</name>
</gene>
<protein>
    <submittedName>
        <fullName evidence="3">Pteridine reductase</fullName>
    </submittedName>
</protein>
<dbReference type="PRINTS" id="PR00081">
    <property type="entry name" value="GDHRDH"/>
</dbReference>
<dbReference type="PANTHER" id="PTHR43639:SF1">
    <property type="entry name" value="SHORT-CHAIN DEHYDROGENASE_REDUCTASE FAMILY PROTEIN"/>
    <property type="match status" value="1"/>
</dbReference>
<organism evidence="3 4">
    <name type="scientific">Dokdonella immobilis</name>
    <dbReference type="NCBI Taxonomy" id="578942"/>
    <lineage>
        <taxon>Bacteria</taxon>
        <taxon>Pseudomonadati</taxon>
        <taxon>Pseudomonadota</taxon>
        <taxon>Gammaproteobacteria</taxon>
        <taxon>Lysobacterales</taxon>
        <taxon>Rhodanobacteraceae</taxon>
        <taxon>Dokdonella</taxon>
    </lineage>
</organism>
<dbReference type="AlphaFoldDB" id="A0A1I4WBK6"/>
<dbReference type="InterPro" id="IPR002347">
    <property type="entry name" value="SDR_fam"/>
</dbReference>
<sequence>MTETANARPVVLITGAARRVGATIARTLHAAGYDLALHCRHSRDELDALIASFEQVRPSSTLALQADLADFERLPDLVDATLGCYGRLDGLVNNASSFHPTAFGEVGQAQWDELFASNARAPFFLCQAAVGALRASRGAIVNLLDIYAERPLPGYSVYCMAKAAQAAMTRALAQELGPQVRVNGVAPGAVMWPEQGKAYAKQETIIERTPLKRAGSPEDVASAVLWLLRDAQFVTGQIINVDGGRSIAIP</sequence>